<keyword evidence="10 13" id="KW-0333">Golgi apparatus</keyword>
<dbReference type="GO" id="GO:0016758">
    <property type="term" value="F:hexosyltransferase activity"/>
    <property type="evidence" value="ECO:0007669"/>
    <property type="project" value="InterPro"/>
</dbReference>
<evidence type="ECO:0000256" key="1">
    <source>
        <dbReference type="ARBA" id="ARBA00001936"/>
    </source>
</evidence>
<keyword evidence="15" id="KW-1185">Reference proteome</keyword>
<evidence type="ECO:0000256" key="10">
    <source>
        <dbReference type="ARBA" id="ARBA00023034"/>
    </source>
</evidence>
<evidence type="ECO:0000256" key="7">
    <source>
        <dbReference type="ARBA" id="ARBA00022692"/>
    </source>
</evidence>
<evidence type="ECO:0000256" key="9">
    <source>
        <dbReference type="ARBA" id="ARBA00022989"/>
    </source>
</evidence>
<evidence type="ECO:0000256" key="5">
    <source>
        <dbReference type="ARBA" id="ARBA00022676"/>
    </source>
</evidence>
<dbReference type="EMBL" id="NMUH01006798">
    <property type="protein sequence ID" value="MQM16021.1"/>
    <property type="molecule type" value="Genomic_DNA"/>
</dbReference>
<dbReference type="Proteomes" id="UP000652761">
    <property type="component" value="Unassembled WGS sequence"/>
</dbReference>
<keyword evidence="6" id="KW-0808">Transferase</keyword>
<protein>
    <recommendedName>
        <fullName evidence="13">Hexosyltransferase</fullName>
        <ecNumber evidence="13">2.4.1.-</ecNumber>
    </recommendedName>
</protein>
<evidence type="ECO:0000256" key="3">
    <source>
        <dbReference type="ARBA" id="ARBA00004922"/>
    </source>
</evidence>
<evidence type="ECO:0000313" key="14">
    <source>
        <dbReference type="EMBL" id="MQM16021.1"/>
    </source>
</evidence>
<accession>A0A843X9M6</accession>
<comment type="subcellular location">
    <subcellularLocation>
        <location evidence="2 13">Golgi apparatus membrane</location>
        <topology evidence="2 13">Single-pass type II membrane protein</topology>
    </subcellularLocation>
</comment>
<evidence type="ECO:0000256" key="11">
    <source>
        <dbReference type="ARBA" id="ARBA00023136"/>
    </source>
</evidence>
<reference evidence="14" key="1">
    <citation type="submission" date="2017-07" db="EMBL/GenBank/DDBJ databases">
        <title>Taro Niue Genome Assembly and Annotation.</title>
        <authorList>
            <person name="Atibalentja N."/>
            <person name="Keating K."/>
            <person name="Fields C.J."/>
        </authorList>
    </citation>
    <scope>NUCLEOTIDE SEQUENCE</scope>
    <source>
        <strain evidence="14">Niue_2</strain>
        <tissue evidence="14">Leaf</tissue>
    </source>
</reference>
<dbReference type="EC" id="2.4.1.-" evidence="13"/>
<name>A0A843X9M6_COLES</name>
<dbReference type="AlphaFoldDB" id="A0A843X9M6"/>
<dbReference type="UniPathway" id="UPA00378"/>
<evidence type="ECO:0000256" key="4">
    <source>
        <dbReference type="ARBA" id="ARBA00008661"/>
    </source>
</evidence>
<keyword evidence="8" id="KW-0735">Signal-anchor</keyword>
<proteinExistence type="inferred from homology"/>
<keyword evidence="5 13" id="KW-0328">Glycosyltransferase</keyword>
<keyword evidence="9" id="KW-1133">Transmembrane helix</keyword>
<dbReference type="Gene3D" id="3.90.550.50">
    <property type="match status" value="1"/>
</dbReference>
<evidence type="ECO:0000256" key="13">
    <source>
        <dbReference type="RuleBase" id="RU363063"/>
    </source>
</evidence>
<sequence length="320" mass="35937">MEMHAAGSVRWKVLGALLLVGLCLVCFVVFFFDLEMSSSISQSLGLFVPCGLVSSPPRAAPAGHIELSLLIGIFTRPTDYADRHFLRLVYGTQPTPFAYIDVRFVMCNLTDLEQRVVVGLEILRYGDIIVLDSAEDMDNGKTYTYFSSLPGILPRRYDYVMKADADTYLNLGHLAASLRPLPREDLYYGFVTPPCSSRDAHHGYIYVRDGIMGYVMSWDLAEWIAVSVIPPNDVAGPEDLLVGRWLDKGNKAKNRFTEKPGMYDYPGADEGCRHSLIPETVAIHRLKTQAMWIDVLNYFNATKALRPSKLYHINARPRSS</sequence>
<keyword evidence="7" id="KW-0812">Transmembrane</keyword>
<keyword evidence="12 13" id="KW-0464">Manganese</keyword>
<comment type="caution">
    <text evidence="14">The sequence shown here is derived from an EMBL/GenBank/DDBJ whole genome shotgun (WGS) entry which is preliminary data.</text>
</comment>
<organism evidence="14 15">
    <name type="scientific">Colocasia esculenta</name>
    <name type="common">Wild taro</name>
    <name type="synonym">Arum esculentum</name>
    <dbReference type="NCBI Taxonomy" id="4460"/>
    <lineage>
        <taxon>Eukaryota</taxon>
        <taxon>Viridiplantae</taxon>
        <taxon>Streptophyta</taxon>
        <taxon>Embryophyta</taxon>
        <taxon>Tracheophyta</taxon>
        <taxon>Spermatophyta</taxon>
        <taxon>Magnoliopsida</taxon>
        <taxon>Liliopsida</taxon>
        <taxon>Araceae</taxon>
        <taxon>Aroideae</taxon>
        <taxon>Colocasieae</taxon>
        <taxon>Colocasia</taxon>
    </lineage>
</organism>
<evidence type="ECO:0000256" key="2">
    <source>
        <dbReference type="ARBA" id="ARBA00004323"/>
    </source>
</evidence>
<dbReference type="OrthoDB" id="2139606at2759"/>
<dbReference type="Pfam" id="PF01762">
    <property type="entry name" value="Galactosyl_T"/>
    <property type="match status" value="1"/>
</dbReference>
<dbReference type="PANTHER" id="PTHR11214">
    <property type="entry name" value="BETA-1,3-N-ACETYLGLUCOSAMINYLTRANSFERASE"/>
    <property type="match status" value="1"/>
</dbReference>
<evidence type="ECO:0000256" key="8">
    <source>
        <dbReference type="ARBA" id="ARBA00022968"/>
    </source>
</evidence>
<evidence type="ECO:0000256" key="6">
    <source>
        <dbReference type="ARBA" id="ARBA00022679"/>
    </source>
</evidence>
<comment type="pathway">
    <text evidence="3">Protein modification; protein glycosylation.</text>
</comment>
<dbReference type="GO" id="GO:0000139">
    <property type="term" value="C:Golgi membrane"/>
    <property type="evidence" value="ECO:0007669"/>
    <property type="project" value="UniProtKB-SubCell"/>
</dbReference>
<gene>
    <name evidence="14" type="ORF">Taro_048974</name>
</gene>
<comment type="cofactor">
    <cofactor evidence="1 13">
        <name>Mn(2+)</name>
        <dbReference type="ChEBI" id="CHEBI:29035"/>
    </cofactor>
</comment>
<keyword evidence="11" id="KW-0472">Membrane</keyword>
<comment type="similarity">
    <text evidence="4 13">Belongs to the glycosyltransferase 31 family.</text>
</comment>
<evidence type="ECO:0000256" key="12">
    <source>
        <dbReference type="ARBA" id="ARBA00023211"/>
    </source>
</evidence>
<dbReference type="InterPro" id="IPR002659">
    <property type="entry name" value="Glyco_trans_31"/>
</dbReference>
<evidence type="ECO:0000313" key="15">
    <source>
        <dbReference type="Proteomes" id="UP000652761"/>
    </source>
</evidence>
<dbReference type="PANTHER" id="PTHR11214:SF322">
    <property type="entry name" value="HEXOSYLTRANSFERASE"/>
    <property type="match status" value="1"/>
</dbReference>